<feature type="domain" description="ERCC4" evidence="1">
    <location>
        <begin position="2"/>
        <end position="90"/>
    </location>
</feature>
<dbReference type="SMART" id="SM00891">
    <property type="entry name" value="ERCC4"/>
    <property type="match status" value="1"/>
</dbReference>
<dbReference type="RefSeq" id="WP_187304489.1">
    <property type="nucleotide sequence ID" value="NZ_JACRYT010000043.1"/>
</dbReference>
<evidence type="ECO:0000259" key="1">
    <source>
        <dbReference type="SMART" id="SM00891"/>
    </source>
</evidence>
<dbReference type="AlphaFoldDB" id="A0A923NLL9"/>
<dbReference type="SUPFAM" id="SSF52980">
    <property type="entry name" value="Restriction endonuclease-like"/>
    <property type="match status" value="1"/>
</dbReference>
<protein>
    <submittedName>
        <fullName evidence="2">ERCC4 domain-containing protein</fullName>
    </submittedName>
</protein>
<gene>
    <name evidence="2" type="ORF">H9L42_16475</name>
</gene>
<evidence type="ECO:0000313" key="3">
    <source>
        <dbReference type="Proteomes" id="UP000602647"/>
    </source>
</evidence>
<sequence length="152" mass="18053">MQIQIDSREKSRAIQKIVAEFERQNVKFFVSKLYVGDYINLERPLVIIDRKQNIAEIAQNATSDHKRMKRELERLDEMGAKMYFLIEQDRIDGKPISGLEDIMLWEPRFGAIIGERVYRILRAWQHKHNVEYVFCSKRNTGKEILRLLGTEQ</sequence>
<reference evidence="2" key="1">
    <citation type="submission" date="2020-08" db="EMBL/GenBank/DDBJ databases">
        <title>Genome public.</title>
        <authorList>
            <person name="Liu C."/>
            <person name="Sun Q."/>
        </authorList>
    </citation>
    <scope>NUCLEOTIDE SEQUENCE</scope>
    <source>
        <strain evidence="2">BX12</strain>
    </source>
</reference>
<keyword evidence="3" id="KW-1185">Reference proteome</keyword>
<dbReference type="Proteomes" id="UP000602647">
    <property type="component" value="Unassembled WGS sequence"/>
</dbReference>
<accession>A0A923NLL9</accession>
<evidence type="ECO:0000313" key="2">
    <source>
        <dbReference type="EMBL" id="MBC6681406.1"/>
    </source>
</evidence>
<organism evidence="2 3">
    <name type="scientific">Zhenpiania hominis</name>
    <dbReference type="NCBI Taxonomy" id="2763644"/>
    <lineage>
        <taxon>Bacteria</taxon>
        <taxon>Bacillati</taxon>
        <taxon>Bacillota</taxon>
        <taxon>Clostridia</taxon>
        <taxon>Peptostreptococcales</taxon>
        <taxon>Anaerovoracaceae</taxon>
        <taxon>Zhenpiania</taxon>
    </lineage>
</organism>
<dbReference type="GO" id="GO:0006259">
    <property type="term" value="P:DNA metabolic process"/>
    <property type="evidence" value="ECO:0007669"/>
    <property type="project" value="UniProtKB-ARBA"/>
</dbReference>
<dbReference type="Gene3D" id="3.40.50.10130">
    <property type="match status" value="1"/>
</dbReference>
<dbReference type="InterPro" id="IPR011335">
    <property type="entry name" value="Restrct_endonuc-II-like"/>
</dbReference>
<proteinExistence type="predicted"/>
<name>A0A923NLL9_9FIRM</name>
<comment type="caution">
    <text evidence="2">The sequence shown here is derived from an EMBL/GenBank/DDBJ whole genome shotgun (WGS) entry which is preliminary data.</text>
</comment>
<dbReference type="GO" id="GO:0003677">
    <property type="term" value="F:DNA binding"/>
    <property type="evidence" value="ECO:0007669"/>
    <property type="project" value="InterPro"/>
</dbReference>
<dbReference type="EMBL" id="JACRYT010000043">
    <property type="protein sequence ID" value="MBC6681406.1"/>
    <property type="molecule type" value="Genomic_DNA"/>
</dbReference>
<dbReference type="InterPro" id="IPR006166">
    <property type="entry name" value="ERCC4_domain"/>
</dbReference>
<dbReference type="Pfam" id="PF02732">
    <property type="entry name" value="ERCC4"/>
    <property type="match status" value="1"/>
</dbReference>
<dbReference type="GO" id="GO:0004518">
    <property type="term" value="F:nuclease activity"/>
    <property type="evidence" value="ECO:0007669"/>
    <property type="project" value="InterPro"/>
</dbReference>